<dbReference type="InterPro" id="IPR032710">
    <property type="entry name" value="NTF2-like_dom_sf"/>
</dbReference>
<dbReference type="RefSeq" id="WP_188514192.1">
    <property type="nucleotide sequence ID" value="NZ_BMGD01000003.1"/>
</dbReference>
<gene>
    <name evidence="2" type="ORF">GCM10010833_19140</name>
</gene>
<accession>A0ABQ1JD37</accession>
<dbReference type="Pfam" id="PF14534">
    <property type="entry name" value="DUF4440"/>
    <property type="match status" value="1"/>
</dbReference>
<organism evidence="2 3">
    <name type="scientific">Blastomonas aquatica</name>
    <dbReference type="NCBI Taxonomy" id="1510276"/>
    <lineage>
        <taxon>Bacteria</taxon>
        <taxon>Pseudomonadati</taxon>
        <taxon>Pseudomonadota</taxon>
        <taxon>Alphaproteobacteria</taxon>
        <taxon>Sphingomonadales</taxon>
        <taxon>Sphingomonadaceae</taxon>
        <taxon>Blastomonas</taxon>
    </lineage>
</organism>
<sequence length="118" mass="13686">MEDARVWEFEESLWTGDPDTYEALIDPECLMVLPEHDYVFTGAQAIKAVQKTPRWAEVKFSEQQVSRPQQGLIILAYKAEASRSDESYLAYCTTTIRRLEHDEWRVLQHQQTVPLKAG</sequence>
<protein>
    <recommendedName>
        <fullName evidence="1">DUF4440 domain-containing protein</fullName>
    </recommendedName>
</protein>
<comment type="caution">
    <text evidence="2">The sequence shown here is derived from an EMBL/GenBank/DDBJ whole genome shotgun (WGS) entry which is preliminary data.</text>
</comment>
<dbReference type="Proteomes" id="UP000614261">
    <property type="component" value="Unassembled WGS sequence"/>
</dbReference>
<evidence type="ECO:0000259" key="1">
    <source>
        <dbReference type="Pfam" id="PF14534"/>
    </source>
</evidence>
<dbReference type="EMBL" id="BMGD01000003">
    <property type="protein sequence ID" value="GGB64246.1"/>
    <property type="molecule type" value="Genomic_DNA"/>
</dbReference>
<feature type="domain" description="DUF4440" evidence="1">
    <location>
        <begin position="9"/>
        <end position="106"/>
    </location>
</feature>
<dbReference type="SUPFAM" id="SSF54427">
    <property type="entry name" value="NTF2-like"/>
    <property type="match status" value="1"/>
</dbReference>
<name>A0ABQ1JD37_9SPHN</name>
<dbReference type="InterPro" id="IPR027843">
    <property type="entry name" value="DUF4440"/>
</dbReference>
<reference evidence="3" key="1">
    <citation type="journal article" date="2019" name="Int. J. Syst. Evol. Microbiol.">
        <title>The Global Catalogue of Microorganisms (GCM) 10K type strain sequencing project: providing services to taxonomists for standard genome sequencing and annotation.</title>
        <authorList>
            <consortium name="The Broad Institute Genomics Platform"/>
            <consortium name="The Broad Institute Genome Sequencing Center for Infectious Disease"/>
            <person name="Wu L."/>
            <person name="Ma J."/>
        </authorList>
    </citation>
    <scope>NUCLEOTIDE SEQUENCE [LARGE SCALE GENOMIC DNA]</scope>
    <source>
        <strain evidence="3">CGMCC 1.12851</strain>
    </source>
</reference>
<evidence type="ECO:0000313" key="2">
    <source>
        <dbReference type="EMBL" id="GGB64246.1"/>
    </source>
</evidence>
<proteinExistence type="predicted"/>
<keyword evidence="3" id="KW-1185">Reference proteome</keyword>
<evidence type="ECO:0000313" key="3">
    <source>
        <dbReference type="Proteomes" id="UP000614261"/>
    </source>
</evidence>
<dbReference type="Gene3D" id="3.10.450.50">
    <property type="match status" value="1"/>
</dbReference>